<dbReference type="EMBL" id="OZ034826">
    <property type="protein sequence ID" value="CAL1680982.1"/>
    <property type="molecule type" value="Genomic_DNA"/>
</dbReference>
<evidence type="ECO:0000313" key="3">
    <source>
        <dbReference type="Proteomes" id="UP001497644"/>
    </source>
</evidence>
<accession>A0AAV2NNF9</accession>
<evidence type="ECO:0000313" key="2">
    <source>
        <dbReference type="EMBL" id="CAL1680982.1"/>
    </source>
</evidence>
<reference evidence="2" key="1">
    <citation type="submission" date="2024-04" db="EMBL/GenBank/DDBJ databases">
        <authorList>
            <consortium name="Molecular Ecology Group"/>
        </authorList>
    </citation>
    <scope>NUCLEOTIDE SEQUENCE</scope>
</reference>
<dbReference type="InterPro" id="IPR044822">
    <property type="entry name" value="Myb_DNA-bind_4"/>
</dbReference>
<name>A0AAV2NNF9_9HYME</name>
<keyword evidence="3" id="KW-1185">Reference proteome</keyword>
<organism evidence="2 3">
    <name type="scientific">Lasius platythorax</name>
    <dbReference type="NCBI Taxonomy" id="488582"/>
    <lineage>
        <taxon>Eukaryota</taxon>
        <taxon>Metazoa</taxon>
        <taxon>Ecdysozoa</taxon>
        <taxon>Arthropoda</taxon>
        <taxon>Hexapoda</taxon>
        <taxon>Insecta</taxon>
        <taxon>Pterygota</taxon>
        <taxon>Neoptera</taxon>
        <taxon>Endopterygota</taxon>
        <taxon>Hymenoptera</taxon>
        <taxon>Apocrita</taxon>
        <taxon>Aculeata</taxon>
        <taxon>Formicoidea</taxon>
        <taxon>Formicidae</taxon>
        <taxon>Formicinae</taxon>
        <taxon>Lasius</taxon>
        <taxon>Lasius</taxon>
    </lineage>
</organism>
<proteinExistence type="predicted"/>
<feature type="domain" description="Myb/SANT-like DNA-binding" evidence="1">
    <location>
        <begin position="8"/>
        <end position="67"/>
    </location>
</feature>
<dbReference type="Proteomes" id="UP001497644">
    <property type="component" value="Chromosome 3"/>
</dbReference>
<dbReference type="Pfam" id="PF13837">
    <property type="entry name" value="Myb_DNA-bind_4"/>
    <property type="match status" value="1"/>
</dbReference>
<dbReference type="AlphaFoldDB" id="A0AAV2NNF9"/>
<protein>
    <recommendedName>
        <fullName evidence="1">Myb/SANT-like DNA-binding domain-containing protein</fullName>
    </recommendedName>
</protein>
<gene>
    <name evidence="2" type="ORF">LPLAT_LOCUS7149</name>
</gene>
<sequence length="83" mass="9653">MLIIIDVVWTKDATLALLSLYESKKNMLNNPKKKVEIWEAISNGLMDFRIKMSCDQIRWKFNALTKKNIKNALTTTPLLEEVQ</sequence>
<evidence type="ECO:0000259" key="1">
    <source>
        <dbReference type="Pfam" id="PF13837"/>
    </source>
</evidence>
<dbReference type="Gene3D" id="1.10.10.60">
    <property type="entry name" value="Homeodomain-like"/>
    <property type="match status" value="1"/>
</dbReference>